<dbReference type="SUPFAM" id="SSF52047">
    <property type="entry name" value="RNI-like"/>
    <property type="match status" value="1"/>
</dbReference>
<organism evidence="1 2">
    <name type="scientific">Capsicum annuum</name>
    <name type="common">Capsicum pepper</name>
    <dbReference type="NCBI Taxonomy" id="4072"/>
    <lineage>
        <taxon>Eukaryota</taxon>
        <taxon>Viridiplantae</taxon>
        <taxon>Streptophyta</taxon>
        <taxon>Embryophyta</taxon>
        <taxon>Tracheophyta</taxon>
        <taxon>Spermatophyta</taxon>
        <taxon>Magnoliopsida</taxon>
        <taxon>eudicotyledons</taxon>
        <taxon>Gunneridae</taxon>
        <taxon>Pentapetalae</taxon>
        <taxon>asterids</taxon>
        <taxon>lamiids</taxon>
        <taxon>Solanales</taxon>
        <taxon>Solanaceae</taxon>
        <taxon>Solanoideae</taxon>
        <taxon>Capsiceae</taxon>
        <taxon>Capsicum</taxon>
    </lineage>
</organism>
<dbReference type="InterPro" id="IPR032675">
    <property type="entry name" value="LRR_dom_sf"/>
</dbReference>
<dbReference type="Gene3D" id="3.80.10.10">
    <property type="entry name" value="Ribonuclease Inhibitor"/>
    <property type="match status" value="1"/>
</dbReference>
<keyword evidence="2" id="KW-1185">Reference proteome</keyword>
<accession>A0A2G2ZH41</accession>
<dbReference type="Gramene" id="PHT81317">
    <property type="protein sequence ID" value="PHT81317"/>
    <property type="gene ID" value="T459_14332"/>
</dbReference>
<gene>
    <name evidence="1" type="ORF">T459_14332</name>
</gene>
<evidence type="ECO:0008006" key="3">
    <source>
        <dbReference type="Google" id="ProtNLM"/>
    </source>
</evidence>
<proteinExistence type="predicted"/>
<evidence type="ECO:0000313" key="1">
    <source>
        <dbReference type="EMBL" id="PHT81317.1"/>
    </source>
</evidence>
<dbReference type="PANTHER" id="PTHR15140">
    <property type="entry name" value="TUBULIN-SPECIFIC CHAPERONE E"/>
    <property type="match status" value="1"/>
</dbReference>
<dbReference type="AlphaFoldDB" id="A0A2G2ZH41"/>
<sequence>MLITSKPTIDVKADIWNMPQLSHLRTNKRAKLPPPTTSTSSTNSYLQTLSLVAPESCKEDVLAKAGNLKKISVKGNLTAFEFKVLKFLENLTLLNDDKSDKALHLPSAFFECLPYLKKLTLSKTRFDWNEANRLGQVKDLQVLWIEMADFESWEASKCPFPRLRNLVLVSCLNLEALLLELADLDHLQEMTLDNTSKAVESAKE</sequence>
<dbReference type="PANTHER" id="PTHR15140:SF48">
    <property type="entry name" value="LATE BLIGHT RESISTANCE PROTEIN HOMOLOG R1B-14"/>
    <property type="match status" value="1"/>
</dbReference>
<dbReference type="OMA" id="FDWNEAN"/>
<dbReference type="Proteomes" id="UP000222542">
    <property type="component" value="Unassembled WGS sequence"/>
</dbReference>
<dbReference type="SMR" id="A0A2G2ZH41"/>
<dbReference type="EMBL" id="AYRZ02000005">
    <property type="protein sequence ID" value="PHT81317.1"/>
    <property type="molecule type" value="Genomic_DNA"/>
</dbReference>
<name>A0A2G2ZH41_CAPAN</name>
<reference evidence="1 2" key="1">
    <citation type="journal article" date="2014" name="Nat. Genet.">
        <title>Genome sequence of the hot pepper provides insights into the evolution of pungency in Capsicum species.</title>
        <authorList>
            <person name="Kim S."/>
            <person name="Park M."/>
            <person name="Yeom S.I."/>
            <person name="Kim Y.M."/>
            <person name="Lee J.M."/>
            <person name="Lee H.A."/>
            <person name="Seo E."/>
            <person name="Choi J."/>
            <person name="Cheong K."/>
            <person name="Kim K.T."/>
            <person name="Jung K."/>
            <person name="Lee G.W."/>
            <person name="Oh S.K."/>
            <person name="Bae C."/>
            <person name="Kim S.B."/>
            <person name="Lee H.Y."/>
            <person name="Kim S.Y."/>
            <person name="Kim M.S."/>
            <person name="Kang B.C."/>
            <person name="Jo Y.D."/>
            <person name="Yang H.B."/>
            <person name="Jeong H.J."/>
            <person name="Kang W.H."/>
            <person name="Kwon J.K."/>
            <person name="Shin C."/>
            <person name="Lim J.Y."/>
            <person name="Park J.H."/>
            <person name="Huh J.H."/>
            <person name="Kim J.S."/>
            <person name="Kim B.D."/>
            <person name="Cohen O."/>
            <person name="Paran I."/>
            <person name="Suh M.C."/>
            <person name="Lee S.B."/>
            <person name="Kim Y.K."/>
            <person name="Shin Y."/>
            <person name="Noh S.J."/>
            <person name="Park J."/>
            <person name="Seo Y.S."/>
            <person name="Kwon S.Y."/>
            <person name="Kim H.A."/>
            <person name="Park J.M."/>
            <person name="Kim H.J."/>
            <person name="Choi S.B."/>
            <person name="Bosland P.W."/>
            <person name="Reeves G."/>
            <person name="Jo S.H."/>
            <person name="Lee B.W."/>
            <person name="Cho H.T."/>
            <person name="Choi H.S."/>
            <person name="Lee M.S."/>
            <person name="Yu Y."/>
            <person name="Do Choi Y."/>
            <person name="Park B.S."/>
            <person name="van Deynze A."/>
            <person name="Ashrafi H."/>
            <person name="Hill T."/>
            <person name="Kim W.T."/>
            <person name="Pai H.S."/>
            <person name="Ahn H.K."/>
            <person name="Yeam I."/>
            <person name="Giovannoni J.J."/>
            <person name="Rose J.K."/>
            <person name="Sorensen I."/>
            <person name="Lee S.J."/>
            <person name="Kim R.W."/>
            <person name="Choi I.Y."/>
            <person name="Choi B.S."/>
            <person name="Lim J.S."/>
            <person name="Lee Y.H."/>
            <person name="Choi D."/>
        </authorList>
    </citation>
    <scope>NUCLEOTIDE SEQUENCE [LARGE SCALE GENOMIC DNA]</scope>
    <source>
        <strain evidence="2">cv. CM334</strain>
    </source>
</reference>
<evidence type="ECO:0000313" key="2">
    <source>
        <dbReference type="Proteomes" id="UP000222542"/>
    </source>
</evidence>
<comment type="caution">
    <text evidence="1">The sequence shown here is derived from an EMBL/GenBank/DDBJ whole genome shotgun (WGS) entry which is preliminary data.</text>
</comment>
<reference evidence="1 2" key="2">
    <citation type="journal article" date="2017" name="Genome Biol.">
        <title>New reference genome sequences of hot pepper reveal the massive evolution of plant disease-resistance genes by retroduplication.</title>
        <authorList>
            <person name="Kim S."/>
            <person name="Park J."/>
            <person name="Yeom S.I."/>
            <person name="Kim Y.M."/>
            <person name="Seo E."/>
            <person name="Kim K.T."/>
            <person name="Kim M.S."/>
            <person name="Lee J.M."/>
            <person name="Cheong K."/>
            <person name="Shin H.S."/>
            <person name="Kim S.B."/>
            <person name="Han K."/>
            <person name="Lee J."/>
            <person name="Park M."/>
            <person name="Lee H.A."/>
            <person name="Lee H.Y."/>
            <person name="Lee Y."/>
            <person name="Oh S."/>
            <person name="Lee J.H."/>
            <person name="Choi E."/>
            <person name="Choi E."/>
            <person name="Lee S.E."/>
            <person name="Jeon J."/>
            <person name="Kim H."/>
            <person name="Choi G."/>
            <person name="Song H."/>
            <person name="Lee J."/>
            <person name="Lee S.C."/>
            <person name="Kwon J.K."/>
            <person name="Lee H.Y."/>
            <person name="Koo N."/>
            <person name="Hong Y."/>
            <person name="Kim R.W."/>
            <person name="Kang W.H."/>
            <person name="Huh J.H."/>
            <person name="Kang B.C."/>
            <person name="Yang T.J."/>
            <person name="Lee Y.H."/>
            <person name="Bennetzen J.L."/>
            <person name="Choi D."/>
        </authorList>
    </citation>
    <scope>NUCLEOTIDE SEQUENCE [LARGE SCALE GENOMIC DNA]</scope>
    <source>
        <strain evidence="2">cv. CM334</strain>
    </source>
</reference>
<protein>
    <recommendedName>
        <fullName evidence="3">Late blight resistance protein homolog R1A-3</fullName>
    </recommendedName>
</protein>